<accession>A0AAE0KJ64</accession>
<feature type="compositionally biased region" description="Basic and acidic residues" evidence="1">
    <location>
        <begin position="268"/>
        <end position="288"/>
    </location>
</feature>
<feature type="compositionally biased region" description="Basic and acidic residues" evidence="1">
    <location>
        <begin position="413"/>
        <end position="424"/>
    </location>
</feature>
<comment type="caution">
    <text evidence="2">The sequence shown here is derived from an EMBL/GenBank/DDBJ whole genome shotgun (WGS) entry which is preliminary data.</text>
</comment>
<feature type="compositionally biased region" description="Low complexity" evidence="1">
    <location>
        <begin position="798"/>
        <end position="824"/>
    </location>
</feature>
<dbReference type="Proteomes" id="UP001287356">
    <property type="component" value="Unassembled WGS sequence"/>
</dbReference>
<feature type="compositionally biased region" description="Low complexity" evidence="1">
    <location>
        <begin position="425"/>
        <end position="435"/>
    </location>
</feature>
<evidence type="ECO:0000313" key="2">
    <source>
        <dbReference type="EMBL" id="KAK3377182.1"/>
    </source>
</evidence>
<feature type="compositionally biased region" description="Polar residues" evidence="1">
    <location>
        <begin position="470"/>
        <end position="481"/>
    </location>
</feature>
<feature type="compositionally biased region" description="Basic and acidic residues" evidence="1">
    <location>
        <begin position="57"/>
        <end position="67"/>
    </location>
</feature>
<evidence type="ECO:0000256" key="1">
    <source>
        <dbReference type="SAM" id="MobiDB-lite"/>
    </source>
</evidence>
<sequence>MHKDQRNKLHKPQDPRTHGYSDSGVGLTERDRVDPFNGDESQRRSDYSEAVGGGLYTREKNPLDSHDSTAAQPAISHDATHESLKGAAYAPQTQRTSTAADDNVESGAQPRAPGSNTPPYWGSLPKAAGGGIYNTVTGHGSPGDDHDQHHRLPARPTEPETSHVAGNAADYPQTGVHNSVIGHGSQDEESMRHAEHPSGRAFAAPLPGVPEHQSTSPKNDVLVNDSGADISSPKASSPPQVGTLTSGAALSGAPVTNDSTAPRAFPLTDKENTDKTLTSERSDSHTKEALLVAGAAGAGTGVAASELADKHKHRHRNDEDSTTANRGVSQDAAASKDKHSPPGAIAGVLPHRQKQEKEPKESSPVKKKKSREDSPPQAQGEKRHHKILGIFHRHKDDKDSDETLAPEPQNDAVEPRSRHEKEKIAAGAAAGATGASVLRKHNKDDKESNKSPQSGSSPRGNDMHVRHTGSLPSPDTYSTGSPAHAPAATRQTENSQESQDNESSRAKPLLAAGAGAAAAGAYMHSRREGSPKAKGEHEQQSSTPFRSTGQSQSGTASNESGSYNTLATGTPSGVKTDSSNTAALETRDGATNEPGNYKVLASGTSSGVKTDSSALGSAAYKDRATSDSGPVQDKTGRSTGPYNVLPSGTPSGVKVQPSQRRRSEDTYAQRQGESNTQATGTKSGTDHGFGHIAAIPYTSPRTESTPEEPLLDTSHMGPRNDAVIHSREQSSSQMSPEVMPAAYTATAPRSTPAPGTSQDTTAPVTRSPPTSEKDSAPPVPPKHKAQGFSERHQTARSSGQGTAPALAAATGAWATSAGASSGAAPHDTASSGGAPKVVHKCHNCGVDNDISSYFNKDAQPKPSGTGFW</sequence>
<dbReference type="AlphaFoldDB" id="A0AAE0KJ64"/>
<feature type="compositionally biased region" description="Low complexity" evidence="1">
    <location>
        <begin position="511"/>
        <end position="521"/>
    </location>
</feature>
<feature type="compositionally biased region" description="Polar residues" evidence="1">
    <location>
        <begin position="91"/>
        <end position="100"/>
    </location>
</feature>
<feature type="compositionally biased region" description="Basic and acidic residues" evidence="1">
    <location>
        <begin position="185"/>
        <end position="198"/>
    </location>
</feature>
<feature type="compositionally biased region" description="Polar residues" evidence="1">
    <location>
        <begin position="747"/>
        <end position="770"/>
    </location>
</feature>
<feature type="compositionally biased region" description="Basic and acidic residues" evidence="1">
    <location>
        <begin position="353"/>
        <end position="374"/>
    </location>
</feature>
<feature type="compositionally biased region" description="Polar residues" evidence="1">
    <location>
        <begin position="540"/>
        <end position="583"/>
    </location>
</feature>
<feature type="compositionally biased region" description="Polar residues" evidence="1">
    <location>
        <begin position="450"/>
        <end position="459"/>
    </location>
</feature>
<feature type="compositionally biased region" description="Polar residues" evidence="1">
    <location>
        <begin position="668"/>
        <end position="683"/>
    </location>
</feature>
<feature type="compositionally biased region" description="Basic residues" evidence="1">
    <location>
        <begin position="382"/>
        <end position="395"/>
    </location>
</feature>
<evidence type="ECO:0000313" key="3">
    <source>
        <dbReference type="Proteomes" id="UP001287356"/>
    </source>
</evidence>
<feature type="compositionally biased region" description="Polar residues" evidence="1">
    <location>
        <begin position="602"/>
        <end position="615"/>
    </location>
</feature>
<feature type="compositionally biased region" description="Polar residues" evidence="1">
    <location>
        <begin position="233"/>
        <end position="260"/>
    </location>
</feature>
<reference evidence="2" key="2">
    <citation type="submission" date="2023-06" db="EMBL/GenBank/DDBJ databases">
        <authorList>
            <consortium name="Lawrence Berkeley National Laboratory"/>
            <person name="Haridas S."/>
            <person name="Hensen N."/>
            <person name="Bonometti L."/>
            <person name="Westerberg I."/>
            <person name="Brannstrom I.O."/>
            <person name="Guillou S."/>
            <person name="Cros-Aarteil S."/>
            <person name="Calhoun S."/>
            <person name="Kuo A."/>
            <person name="Mondo S."/>
            <person name="Pangilinan J."/>
            <person name="Riley R."/>
            <person name="Labutti K."/>
            <person name="Andreopoulos B."/>
            <person name="Lipzen A."/>
            <person name="Chen C."/>
            <person name="Yanf M."/>
            <person name="Daum C."/>
            <person name="Ng V."/>
            <person name="Clum A."/>
            <person name="Steindorff A."/>
            <person name="Ohm R."/>
            <person name="Martin F."/>
            <person name="Silar P."/>
            <person name="Natvig D."/>
            <person name="Lalanne C."/>
            <person name="Gautier V."/>
            <person name="Ament-Velasquez S.L."/>
            <person name="Kruys A."/>
            <person name="Hutchinson M.I."/>
            <person name="Powell A.J."/>
            <person name="Barry K."/>
            <person name="Miller A.N."/>
            <person name="Grigoriev I.V."/>
            <person name="Debuchy R."/>
            <person name="Gladieux P."/>
            <person name="Thoren M.H."/>
            <person name="Johannesson H."/>
        </authorList>
    </citation>
    <scope>NUCLEOTIDE SEQUENCE</scope>
    <source>
        <strain evidence="2">CBS 958.72</strain>
    </source>
</reference>
<organism evidence="2 3">
    <name type="scientific">Lasiosphaeria ovina</name>
    <dbReference type="NCBI Taxonomy" id="92902"/>
    <lineage>
        <taxon>Eukaryota</taxon>
        <taxon>Fungi</taxon>
        <taxon>Dikarya</taxon>
        <taxon>Ascomycota</taxon>
        <taxon>Pezizomycotina</taxon>
        <taxon>Sordariomycetes</taxon>
        <taxon>Sordariomycetidae</taxon>
        <taxon>Sordariales</taxon>
        <taxon>Lasiosphaeriaceae</taxon>
        <taxon>Lasiosphaeria</taxon>
    </lineage>
</organism>
<proteinExistence type="predicted"/>
<reference evidence="2" key="1">
    <citation type="journal article" date="2023" name="Mol. Phylogenet. Evol.">
        <title>Genome-scale phylogeny and comparative genomics of the fungal order Sordariales.</title>
        <authorList>
            <person name="Hensen N."/>
            <person name="Bonometti L."/>
            <person name="Westerberg I."/>
            <person name="Brannstrom I.O."/>
            <person name="Guillou S."/>
            <person name="Cros-Aarteil S."/>
            <person name="Calhoun S."/>
            <person name="Haridas S."/>
            <person name="Kuo A."/>
            <person name="Mondo S."/>
            <person name="Pangilinan J."/>
            <person name="Riley R."/>
            <person name="LaButti K."/>
            <person name="Andreopoulos B."/>
            <person name="Lipzen A."/>
            <person name="Chen C."/>
            <person name="Yan M."/>
            <person name="Daum C."/>
            <person name="Ng V."/>
            <person name="Clum A."/>
            <person name="Steindorff A."/>
            <person name="Ohm R.A."/>
            <person name="Martin F."/>
            <person name="Silar P."/>
            <person name="Natvig D.O."/>
            <person name="Lalanne C."/>
            <person name="Gautier V."/>
            <person name="Ament-Velasquez S.L."/>
            <person name="Kruys A."/>
            <person name="Hutchinson M.I."/>
            <person name="Powell A.J."/>
            <person name="Barry K."/>
            <person name="Miller A.N."/>
            <person name="Grigoriev I.V."/>
            <person name="Debuchy R."/>
            <person name="Gladieux P."/>
            <person name="Hiltunen Thoren M."/>
            <person name="Johannesson H."/>
        </authorList>
    </citation>
    <scope>NUCLEOTIDE SEQUENCE</scope>
    <source>
        <strain evidence="2">CBS 958.72</strain>
    </source>
</reference>
<feature type="compositionally biased region" description="Polar residues" evidence="1">
    <location>
        <begin position="637"/>
        <end position="650"/>
    </location>
</feature>
<name>A0AAE0KJ64_9PEZI</name>
<keyword evidence="3" id="KW-1185">Reference proteome</keyword>
<dbReference type="EMBL" id="JAULSN010000003">
    <property type="protein sequence ID" value="KAK3377182.1"/>
    <property type="molecule type" value="Genomic_DNA"/>
</dbReference>
<feature type="compositionally biased region" description="Basic and acidic residues" evidence="1">
    <location>
        <begin position="525"/>
        <end position="539"/>
    </location>
</feature>
<feature type="compositionally biased region" description="Basic and acidic residues" evidence="1">
    <location>
        <begin position="1"/>
        <end position="19"/>
    </location>
</feature>
<feature type="compositionally biased region" description="Basic and acidic residues" evidence="1">
    <location>
        <begin position="28"/>
        <end position="47"/>
    </location>
</feature>
<protein>
    <submittedName>
        <fullName evidence="2">Uncharacterized protein</fullName>
    </submittedName>
</protein>
<feature type="region of interest" description="Disordered" evidence="1">
    <location>
        <begin position="1"/>
        <end position="841"/>
    </location>
</feature>
<gene>
    <name evidence="2" type="ORF">B0T24DRAFT_551293</name>
</gene>